<name>A0A6C0BLN7_9ZZZZ</name>
<protein>
    <submittedName>
        <fullName evidence="1">Uncharacterized protein</fullName>
    </submittedName>
</protein>
<dbReference type="AlphaFoldDB" id="A0A6C0BLN7"/>
<proteinExistence type="predicted"/>
<evidence type="ECO:0000313" key="1">
    <source>
        <dbReference type="EMBL" id="QHS92950.1"/>
    </source>
</evidence>
<organism evidence="1">
    <name type="scientific">viral metagenome</name>
    <dbReference type="NCBI Taxonomy" id="1070528"/>
    <lineage>
        <taxon>unclassified sequences</taxon>
        <taxon>metagenomes</taxon>
        <taxon>organismal metagenomes</taxon>
    </lineage>
</organism>
<dbReference type="EMBL" id="MN739194">
    <property type="protein sequence ID" value="QHS92950.1"/>
    <property type="molecule type" value="Genomic_DNA"/>
</dbReference>
<reference evidence="1" key="1">
    <citation type="journal article" date="2020" name="Nature">
        <title>Giant virus diversity and host interactions through global metagenomics.</title>
        <authorList>
            <person name="Schulz F."/>
            <person name="Roux S."/>
            <person name="Paez-Espino D."/>
            <person name="Jungbluth S."/>
            <person name="Walsh D.A."/>
            <person name="Denef V.J."/>
            <person name="McMahon K.D."/>
            <person name="Konstantinidis K.T."/>
            <person name="Eloe-Fadrosh E.A."/>
            <person name="Kyrpides N.C."/>
            <person name="Woyke T."/>
        </authorList>
    </citation>
    <scope>NUCLEOTIDE SEQUENCE</scope>
    <source>
        <strain evidence="1">GVMAG-M-3300017651-5</strain>
    </source>
</reference>
<sequence>MILTAIPSVDCNDLTHSYQLVSYSRNDWINESMRYHQSSQ</sequence>
<accession>A0A6C0BLN7</accession>